<name>A0ABY8BDU5_9BURK</name>
<protein>
    <submittedName>
        <fullName evidence="1">Uncharacterized protein</fullName>
    </submittedName>
</protein>
<proteinExistence type="predicted"/>
<accession>A0ABY8BDU5</accession>
<evidence type="ECO:0000313" key="2">
    <source>
        <dbReference type="Proteomes" id="UP001216510"/>
    </source>
</evidence>
<dbReference type="RefSeq" id="WP_277416683.1">
    <property type="nucleotide sequence ID" value="NZ_CP119083.1"/>
</dbReference>
<evidence type="ECO:0000313" key="1">
    <source>
        <dbReference type="EMBL" id="WEF34000.1"/>
    </source>
</evidence>
<dbReference type="Proteomes" id="UP001216510">
    <property type="component" value="Chromosome"/>
</dbReference>
<keyword evidence="2" id="KW-1185">Reference proteome</keyword>
<sequence>MEAIDTRTAHPHVRKDRLHSDIVDKGILLQGQVGTVCALEYLKAHSIAVDVIQRVLAGSARRRPVH</sequence>
<organism evidence="1 2">
    <name type="scientific">Pseudoduganella chitinolytica</name>
    <dbReference type="NCBI Taxonomy" id="34070"/>
    <lineage>
        <taxon>Bacteria</taxon>
        <taxon>Pseudomonadati</taxon>
        <taxon>Pseudomonadota</taxon>
        <taxon>Betaproteobacteria</taxon>
        <taxon>Burkholderiales</taxon>
        <taxon>Oxalobacteraceae</taxon>
        <taxon>Telluria group</taxon>
        <taxon>Pseudoduganella</taxon>
    </lineage>
</organism>
<dbReference type="EMBL" id="CP119083">
    <property type="protein sequence ID" value="WEF34000.1"/>
    <property type="molecule type" value="Genomic_DNA"/>
</dbReference>
<gene>
    <name evidence="1" type="ORF">PX653_04290</name>
</gene>
<reference evidence="1 2" key="1">
    <citation type="submission" date="2023-02" db="EMBL/GenBank/DDBJ databases">
        <title>Gemone sequence of Telluria chitinolytica ACM 3522T.</title>
        <authorList>
            <person name="Frediansyah A."/>
            <person name="Miess H."/>
            <person name="Gross H."/>
        </authorList>
    </citation>
    <scope>NUCLEOTIDE SEQUENCE [LARGE SCALE GENOMIC DNA]</scope>
    <source>
        <strain evidence="1 2">ACM 3522</strain>
    </source>
</reference>